<gene>
    <name evidence="1" type="ORF">DS421_19g658290</name>
</gene>
<reference evidence="1 2" key="1">
    <citation type="submission" date="2020-01" db="EMBL/GenBank/DDBJ databases">
        <title>Genome sequence of Arachis hypogaea, cultivar Shitouqi.</title>
        <authorList>
            <person name="Zhuang W."/>
            <person name="Chen H."/>
            <person name="Varshney R."/>
            <person name="Wang D."/>
            <person name="Ming R."/>
        </authorList>
    </citation>
    <scope>NUCLEOTIDE SEQUENCE [LARGE SCALE GENOMIC DNA]</scope>
    <source>
        <tissue evidence="1">Young leaf</tissue>
    </source>
</reference>
<protein>
    <submittedName>
        <fullName evidence="1">Uncharacterized protein</fullName>
    </submittedName>
</protein>
<evidence type="ECO:0000313" key="1">
    <source>
        <dbReference type="EMBL" id="QHN78068.1"/>
    </source>
</evidence>
<name>A0A6B9VCZ1_ARAHY</name>
<dbReference type="EMBL" id="CP031001">
    <property type="protein sequence ID" value="QHN78068.1"/>
    <property type="molecule type" value="Genomic_DNA"/>
</dbReference>
<proteinExistence type="predicted"/>
<sequence length="57" mass="6537">MLEDIKELLEGYTPNDGVDKVLPAVPEQTDVAKMAFRSDVFMMFQTPKGKERTYQDL</sequence>
<dbReference type="AlphaFoldDB" id="A0A6B9VCZ1"/>
<accession>A0A6B9VCZ1</accession>
<organism evidence="1 2">
    <name type="scientific">Arachis hypogaea</name>
    <name type="common">Peanut</name>
    <dbReference type="NCBI Taxonomy" id="3818"/>
    <lineage>
        <taxon>Eukaryota</taxon>
        <taxon>Viridiplantae</taxon>
        <taxon>Streptophyta</taxon>
        <taxon>Embryophyta</taxon>
        <taxon>Tracheophyta</taxon>
        <taxon>Spermatophyta</taxon>
        <taxon>Magnoliopsida</taxon>
        <taxon>eudicotyledons</taxon>
        <taxon>Gunneridae</taxon>
        <taxon>Pentapetalae</taxon>
        <taxon>rosids</taxon>
        <taxon>fabids</taxon>
        <taxon>Fabales</taxon>
        <taxon>Fabaceae</taxon>
        <taxon>Papilionoideae</taxon>
        <taxon>50 kb inversion clade</taxon>
        <taxon>dalbergioids sensu lato</taxon>
        <taxon>Dalbergieae</taxon>
        <taxon>Pterocarpus clade</taxon>
        <taxon>Arachis</taxon>
    </lineage>
</organism>
<dbReference type="Proteomes" id="UP000464620">
    <property type="component" value="Chromosome B09"/>
</dbReference>
<evidence type="ECO:0000313" key="2">
    <source>
        <dbReference type="Proteomes" id="UP000464620"/>
    </source>
</evidence>